<dbReference type="Pfam" id="PF15975">
    <property type="entry name" value="Flot"/>
    <property type="match status" value="1"/>
</dbReference>
<dbReference type="STRING" id="540747.SAMN04488031_10817"/>
<evidence type="ECO:0000256" key="2">
    <source>
        <dbReference type="ARBA" id="ARBA00004236"/>
    </source>
</evidence>
<dbReference type="Gene3D" id="3.30.479.30">
    <property type="entry name" value="Band 7 domain"/>
    <property type="match status" value="1"/>
</dbReference>
<feature type="transmembrane region" description="Helical" evidence="8">
    <location>
        <begin position="6"/>
        <end position="27"/>
    </location>
</feature>
<dbReference type="Proteomes" id="UP000051401">
    <property type="component" value="Unassembled WGS sequence"/>
</dbReference>
<feature type="region of interest" description="Disordered" evidence="7">
    <location>
        <begin position="658"/>
        <end position="682"/>
    </location>
</feature>
<name>A0A0T5P7M6_9RHOB</name>
<dbReference type="Proteomes" id="UP000325785">
    <property type="component" value="Chromosome"/>
</dbReference>
<organism evidence="10 12">
    <name type="scientific">Roseovarius indicus</name>
    <dbReference type="NCBI Taxonomy" id="540747"/>
    <lineage>
        <taxon>Bacteria</taxon>
        <taxon>Pseudomonadati</taxon>
        <taxon>Pseudomonadota</taxon>
        <taxon>Alphaproteobacteria</taxon>
        <taxon>Rhodobacterales</taxon>
        <taxon>Roseobacteraceae</taxon>
        <taxon>Roseovarius</taxon>
    </lineage>
</organism>
<keyword evidence="5 8" id="KW-0472">Membrane</keyword>
<evidence type="ECO:0000313" key="11">
    <source>
        <dbReference type="EMBL" id="QEW27759.1"/>
    </source>
</evidence>
<keyword evidence="6" id="KW-0175">Coiled coil</keyword>
<proteinExistence type="inferred from homology"/>
<evidence type="ECO:0000313" key="13">
    <source>
        <dbReference type="Proteomes" id="UP000325785"/>
    </source>
</evidence>
<reference evidence="11 13" key="2">
    <citation type="submission" date="2018-08" db="EMBL/GenBank/DDBJ databases">
        <title>Genetic Globetrotter - A new plasmid hitch-hiking vast phylogenetic and geographic distances.</title>
        <authorList>
            <person name="Vollmers J."/>
            <person name="Petersen J."/>
        </authorList>
    </citation>
    <scope>NUCLEOTIDE SEQUENCE [LARGE SCALE GENOMIC DNA]</scope>
    <source>
        <strain evidence="11 13">DSM 26383</strain>
    </source>
</reference>
<dbReference type="Pfam" id="PF01145">
    <property type="entry name" value="Band_7"/>
    <property type="match status" value="1"/>
</dbReference>
<comment type="subcellular location">
    <subcellularLocation>
        <location evidence="2">Cell membrane</location>
    </subcellularLocation>
    <subcellularLocation>
        <location evidence="1">Membrane</location>
        <topology evidence="1">Single-pass membrane protein</topology>
    </subcellularLocation>
</comment>
<feature type="coiled-coil region" evidence="6">
    <location>
        <begin position="329"/>
        <end position="360"/>
    </location>
</feature>
<dbReference type="PATRIC" id="fig|540747.5.peg.6082"/>
<dbReference type="SUPFAM" id="SSF117892">
    <property type="entry name" value="Band 7/SPFH domain"/>
    <property type="match status" value="1"/>
</dbReference>
<evidence type="ECO:0000313" key="12">
    <source>
        <dbReference type="Proteomes" id="UP000051401"/>
    </source>
</evidence>
<gene>
    <name evidence="11" type="primary">yqiK</name>
    <name evidence="11" type="ORF">RIdsm_03579</name>
    <name evidence="10" type="ORF">XM52_14995</name>
</gene>
<dbReference type="EMBL" id="LAXI01000009">
    <property type="protein sequence ID" value="KRS17142.1"/>
    <property type="molecule type" value="Genomic_DNA"/>
</dbReference>
<protein>
    <submittedName>
        <fullName evidence="11">Inner membrane protein YqiK</fullName>
    </submittedName>
</protein>
<evidence type="ECO:0000256" key="6">
    <source>
        <dbReference type="SAM" id="Coils"/>
    </source>
</evidence>
<evidence type="ECO:0000256" key="7">
    <source>
        <dbReference type="SAM" id="MobiDB-lite"/>
    </source>
</evidence>
<keyword evidence="4" id="KW-1003">Cell membrane</keyword>
<reference evidence="10 12" key="1">
    <citation type="submission" date="2015-04" db="EMBL/GenBank/DDBJ databases">
        <title>The draft genome sequence of Roseovarius indicus B108T.</title>
        <authorList>
            <person name="Li G."/>
            <person name="Lai Q."/>
            <person name="Shao Z."/>
            <person name="Yan P."/>
        </authorList>
    </citation>
    <scope>NUCLEOTIDE SEQUENCE [LARGE SCALE GENOMIC DNA]</scope>
    <source>
        <strain evidence="10 12">B108</strain>
    </source>
</reference>
<feature type="coiled-coil region" evidence="6">
    <location>
        <begin position="522"/>
        <end position="588"/>
    </location>
</feature>
<dbReference type="PANTHER" id="PTHR13806">
    <property type="entry name" value="FLOTILLIN-RELATED"/>
    <property type="match status" value="1"/>
</dbReference>
<dbReference type="RefSeq" id="WP_057816959.1">
    <property type="nucleotide sequence ID" value="NZ_CP031598.1"/>
</dbReference>
<dbReference type="AlphaFoldDB" id="A0A0T5P7M6"/>
<evidence type="ECO:0000313" key="10">
    <source>
        <dbReference type="EMBL" id="KRS17142.1"/>
    </source>
</evidence>
<dbReference type="InterPro" id="IPR036013">
    <property type="entry name" value="Band_7/SPFH_dom_sf"/>
</dbReference>
<dbReference type="CDD" id="cd03399">
    <property type="entry name" value="SPFH_flotillin"/>
    <property type="match status" value="1"/>
</dbReference>
<dbReference type="OrthoDB" id="9815577at2"/>
<dbReference type="InterPro" id="IPR027705">
    <property type="entry name" value="Flotillin_fam"/>
</dbReference>
<evidence type="ECO:0000256" key="5">
    <source>
        <dbReference type="ARBA" id="ARBA00023136"/>
    </source>
</evidence>
<feature type="region of interest" description="Disordered" evidence="7">
    <location>
        <begin position="714"/>
        <end position="739"/>
    </location>
</feature>
<comment type="similarity">
    <text evidence="3">Belongs to the band 7/mec-2 family. Flotillin subfamily.</text>
</comment>
<sequence length="739" mass="82929">MTGADIIAIVILITILIAVGVYLLHWLYRHSSKDQSFVRTGSGGERVVMGGGALVIPIVHDITVVNMNAIPIEIRRQGEQSLITKNKMRIDITTEFFVRVVATEEGVSAAARTLGARTQDAMALKEVIQGRLVDAMSTVAASMTMDEIHQDRAGFIRQVTQLLEGVLEKNGLELETASLTSLNQADISVFDPSNFFDSEGLTLIVRETEERRKLRNQIENETKVQIKTRDFEAEQRVIEIDRDLEYVRLDQSRDIETRKSQQAAAIEAERSTSQIAITQARTRTEEESERVKIAKSRAIDEERIRSENEIRSYEIERLRDTELADITAKSRLETERIQTRRQVESERIEREQEVREAQIKSRLELETYEAKSNAEIQHAHYLSQQEIENARINTEKFIELADVTREKEISVSVAESETEQERAILARKLAVESNRVETEEQIRAREIQREHKIKLAETASFREIEDARIVADREVEELRVAARRYIERFDIERQMEIDIAEKERLIAVVNKAIDEAVARTSEAEAQKILAQTEEQIESARAAEKANRAKTIEVIDAEARAQRETIRLVKQAEAEKSASEQRAEGDMAEARAAEFRYGVDAEGNRKLNEAENMRNDEARRSAILEAVVNRLPEIIREQVKPMENIESIKILQVDGLPGLNSPSEMRGGGSGGGDGTGGGGSVSDSVVNSAMKYRTQVAFVDGLMEEIGLPLKNLGSAGGMSFRNFPEVKGGDGSSGGKDD</sequence>
<dbReference type="InterPro" id="IPR001107">
    <property type="entry name" value="Band_7"/>
</dbReference>
<feature type="compositionally biased region" description="Gly residues" evidence="7">
    <location>
        <begin position="665"/>
        <end position="680"/>
    </location>
</feature>
<evidence type="ECO:0000256" key="8">
    <source>
        <dbReference type="SAM" id="Phobius"/>
    </source>
</evidence>
<evidence type="ECO:0000256" key="4">
    <source>
        <dbReference type="ARBA" id="ARBA00022475"/>
    </source>
</evidence>
<dbReference type="InterPro" id="IPR031905">
    <property type="entry name" value="Flotillin_C"/>
</dbReference>
<feature type="compositionally biased region" description="Gly residues" evidence="7">
    <location>
        <begin position="730"/>
        <end position="739"/>
    </location>
</feature>
<evidence type="ECO:0000259" key="9">
    <source>
        <dbReference type="SMART" id="SM00244"/>
    </source>
</evidence>
<dbReference type="EMBL" id="CP031598">
    <property type="protein sequence ID" value="QEW27759.1"/>
    <property type="molecule type" value="Genomic_DNA"/>
</dbReference>
<dbReference type="SMART" id="SM00244">
    <property type="entry name" value="PHB"/>
    <property type="match status" value="1"/>
</dbReference>
<evidence type="ECO:0000256" key="1">
    <source>
        <dbReference type="ARBA" id="ARBA00004167"/>
    </source>
</evidence>
<dbReference type="KEGG" id="rid:RIdsm_03579"/>
<keyword evidence="8" id="KW-0812">Transmembrane</keyword>
<dbReference type="GO" id="GO:0005886">
    <property type="term" value="C:plasma membrane"/>
    <property type="evidence" value="ECO:0007669"/>
    <property type="project" value="UniProtKB-SubCell"/>
</dbReference>
<accession>A0A0T5P7M6</accession>
<evidence type="ECO:0000256" key="3">
    <source>
        <dbReference type="ARBA" id="ARBA00007161"/>
    </source>
</evidence>
<feature type="domain" description="Band 7" evidence="9">
    <location>
        <begin position="25"/>
        <end position="194"/>
    </location>
</feature>
<keyword evidence="8" id="KW-1133">Transmembrane helix</keyword>
<keyword evidence="12" id="KW-1185">Reference proteome</keyword>
<dbReference type="PANTHER" id="PTHR13806:SF31">
    <property type="entry name" value="FLOTILLIN-LIKE PROTEIN 1-RELATED"/>
    <property type="match status" value="1"/>
</dbReference>